<evidence type="ECO:0000313" key="4">
    <source>
        <dbReference type="Proteomes" id="UP001626550"/>
    </source>
</evidence>
<feature type="coiled-coil region" evidence="1">
    <location>
        <begin position="15"/>
        <end position="79"/>
    </location>
</feature>
<reference evidence="3 4" key="1">
    <citation type="submission" date="2024-11" db="EMBL/GenBank/DDBJ databases">
        <title>Adaptive evolution of stress response genes in parasites aligns with host niche diversity.</title>
        <authorList>
            <person name="Hahn C."/>
            <person name="Resl P."/>
        </authorList>
    </citation>
    <scope>NUCLEOTIDE SEQUENCE [LARGE SCALE GENOMIC DNA]</scope>
    <source>
        <strain evidence="3">EGGRZ-B1_66</strain>
        <tissue evidence="3">Body</tissue>
    </source>
</reference>
<feature type="coiled-coil region" evidence="1">
    <location>
        <begin position="391"/>
        <end position="465"/>
    </location>
</feature>
<comment type="caution">
    <text evidence="3">The sequence shown here is derived from an EMBL/GenBank/DDBJ whole genome shotgun (WGS) entry which is preliminary data.</text>
</comment>
<accession>A0ABD2QNV4</accession>
<sequence>MKPLKNNPLDRMTARQEILQARKEARRERALALKEKCEMQEKIKQDIIKKEAEKRKREIQKEEILLKREIEKLKQERLRQKASIMQASPHETGQICRKKKEICKVLHRPIDENVQVTIPIPHQLRVEAPQSFDNLERMMLLKKYYIIWVDYHNSLKIRVLHFHLAKEIRLKRMTLKKLFFKYRDIRLQREIEAGKKILQIEDLKLEKARAHFERSVQRRFLYDWADKTRQLKKYKQFSEVNDAMHSKTNLLMEKLASYSRQEDNEESKPVQSSKIGKITNKEYPSSTKPNLDMVLEPLKSRSLKNTEVTLRKQREKIKEQNEFIQQLKSKQKIDQLLVENQAIKLAESPDASVITLARIDEPEPVSAHAKFIKAPKMNIGYKFNPIAKGDSERAKERSRVRKARLEKQENEKEEKQRLILENLKIQEIEQKRLKDEKEKERIRQHLEAEKRKEEAKKKMEIASEHSKMRIKKFYALIPWYKLLKKMDAFALFLDEKRNLSLLKKSPEEITGGFHEVQMDVS</sequence>
<keyword evidence="1" id="KW-0175">Coiled coil</keyword>
<dbReference type="Proteomes" id="UP001626550">
    <property type="component" value="Unassembled WGS sequence"/>
</dbReference>
<gene>
    <name evidence="3" type="ORF">Ciccas_000876</name>
</gene>
<feature type="region of interest" description="Disordered" evidence="2">
    <location>
        <begin position="259"/>
        <end position="290"/>
    </location>
</feature>
<dbReference type="AlphaFoldDB" id="A0ABD2QNV4"/>
<keyword evidence="4" id="KW-1185">Reference proteome</keyword>
<evidence type="ECO:0000256" key="1">
    <source>
        <dbReference type="SAM" id="Coils"/>
    </source>
</evidence>
<protein>
    <submittedName>
        <fullName evidence="3">Uncharacterized protein</fullName>
    </submittedName>
</protein>
<evidence type="ECO:0000313" key="3">
    <source>
        <dbReference type="EMBL" id="KAL3320426.1"/>
    </source>
</evidence>
<organism evidence="3 4">
    <name type="scientific">Cichlidogyrus casuarinus</name>
    <dbReference type="NCBI Taxonomy" id="1844966"/>
    <lineage>
        <taxon>Eukaryota</taxon>
        <taxon>Metazoa</taxon>
        <taxon>Spiralia</taxon>
        <taxon>Lophotrochozoa</taxon>
        <taxon>Platyhelminthes</taxon>
        <taxon>Monogenea</taxon>
        <taxon>Monopisthocotylea</taxon>
        <taxon>Dactylogyridea</taxon>
        <taxon>Ancyrocephalidae</taxon>
        <taxon>Cichlidogyrus</taxon>
    </lineage>
</organism>
<dbReference type="EMBL" id="JBJKFK010000052">
    <property type="protein sequence ID" value="KAL3320426.1"/>
    <property type="molecule type" value="Genomic_DNA"/>
</dbReference>
<evidence type="ECO:0000256" key="2">
    <source>
        <dbReference type="SAM" id="MobiDB-lite"/>
    </source>
</evidence>
<name>A0ABD2QNV4_9PLAT</name>
<proteinExistence type="predicted"/>